<organism evidence="3 4">
    <name type="scientific">Myceligenerans crystallogenes</name>
    <dbReference type="NCBI Taxonomy" id="316335"/>
    <lineage>
        <taxon>Bacteria</taxon>
        <taxon>Bacillati</taxon>
        <taxon>Actinomycetota</taxon>
        <taxon>Actinomycetes</taxon>
        <taxon>Micrococcales</taxon>
        <taxon>Promicromonosporaceae</taxon>
        <taxon>Myceligenerans</taxon>
    </lineage>
</organism>
<protein>
    <recommendedName>
        <fullName evidence="5">Secretory lipase</fullName>
    </recommendedName>
</protein>
<dbReference type="EMBL" id="BAAANL010000005">
    <property type="protein sequence ID" value="GAA1866120.1"/>
    <property type="molecule type" value="Genomic_DNA"/>
</dbReference>
<feature type="region of interest" description="Disordered" evidence="1">
    <location>
        <begin position="30"/>
        <end position="50"/>
    </location>
</feature>
<dbReference type="SUPFAM" id="SSF53474">
    <property type="entry name" value="alpha/beta-Hydrolases"/>
    <property type="match status" value="1"/>
</dbReference>
<feature type="signal peptide" evidence="2">
    <location>
        <begin position="1"/>
        <end position="24"/>
    </location>
</feature>
<evidence type="ECO:0008006" key="5">
    <source>
        <dbReference type="Google" id="ProtNLM"/>
    </source>
</evidence>
<reference evidence="3 4" key="1">
    <citation type="journal article" date="2019" name="Int. J. Syst. Evol. Microbiol.">
        <title>The Global Catalogue of Microorganisms (GCM) 10K type strain sequencing project: providing services to taxonomists for standard genome sequencing and annotation.</title>
        <authorList>
            <consortium name="The Broad Institute Genomics Platform"/>
            <consortium name="The Broad Institute Genome Sequencing Center for Infectious Disease"/>
            <person name="Wu L."/>
            <person name="Ma J."/>
        </authorList>
    </citation>
    <scope>NUCLEOTIDE SEQUENCE [LARGE SCALE GENOMIC DNA]</scope>
    <source>
        <strain evidence="3 4">JCM 14326</strain>
    </source>
</reference>
<dbReference type="Pfam" id="PF03583">
    <property type="entry name" value="LIP"/>
    <property type="match status" value="1"/>
</dbReference>
<dbReference type="PANTHER" id="PTHR34853:SF1">
    <property type="entry name" value="LIPASE 5"/>
    <property type="match status" value="1"/>
</dbReference>
<keyword evidence="4" id="KW-1185">Reference proteome</keyword>
<dbReference type="InterPro" id="IPR029058">
    <property type="entry name" value="AB_hydrolase_fold"/>
</dbReference>
<accession>A0ABN2NI06</accession>
<sequence length="423" mass="44742">MSQNLSARRLRLRAVALASMVALAVPLAPAAASSSDPDPSPGLLADTGSAAVTGDDGNLLPGTIFPVPPDDFYDPPAGLGDGANGELIKVREQPAGWDARTWMVMYHSTNATGEDIPVTGRVVVPHQAWTGEGPRPIVTVGSGTRGVGDDCAPSRWLDYERPFVEPLLLKGYAVVITDYEGLGTPGTHTYMVGQSQGRTVLDMVRAATNLTASGLRAGGKVAIIGYSQGGASAAWAGELWASYAPELDVVGVAAGGVPADLTAVSEDLDGRIGFGLLLLAAFGYDAAYPELDLDGYLNDKGRAMYAEQQDACVDAALAFALQDLDVYTDEDPRYTAAWQARFTENQPGKNPPRVPVFLYHGLVDEIVPARQAAAYRDTVCAAGADVRWQWHLGEHVSTMVTAAPAVVAFVDNRFKGRTFYPTC</sequence>
<evidence type="ECO:0000313" key="3">
    <source>
        <dbReference type="EMBL" id="GAA1866120.1"/>
    </source>
</evidence>
<dbReference type="Gene3D" id="3.40.50.1820">
    <property type="entry name" value="alpha/beta hydrolase"/>
    <property type="match status" value="1"/>
</dbReference>
<dbReference type="RefSeq" id="WP_344103375.1">
    <property type="nucleotide sequence ID" value="NZ_BAAANL010000005.1"/>
</dbReference>
<evidence type="ECO:0000313" key="4">
    <source>
        <dbReference type="Proteomes" id="UP001501094"/>
    </source>
</evidence>
<keyword evidence="2" id="KW-0732">Signal</keyword>
<dbReference type="Gene3D" id="1.10.260.130">
    <property type="match status" value="1"/>
</dbReference>
<evidence type="ECO:0000256" key="2">
    <source>
        <dbReference type="SAM" id="SignalP"/>
    </source>
</evidence>
<dbReference type="InterPro" id="IPR005152">
    <property type="entry name" value="Lipase_secreted"/>
</dbReference>
<gene>
    <name evidence="3" type="ORF">GCM10009751_25360</name>
</gene>
<evidence type="ECO:0000256" key="1">
    <source>
        <dbReference type="SAM" id="MobiDB-lite"/>
    </source>
</evidence>
<proteinExistence type="predicted"/>
<comment type="caution">
    <text evidence="3">The sequence shown here is derived from an EMBL/GenBank/DDBJ whole genome shotgun (WGS) entry which is preliminary data.</text>
</comment>
<dbReference type="PANTHER" id="PTHR34853">
    <property type="match status" value="1"/>
</dbReference>
<dbReference type="Proteomes" id="UP001501094">
    <property type="component" value="Unassembled WGS sequence"/>
</dbReference>
<feature type="chain" id="PRO_5045158373" description="Secretory lipase" evidence="2">
    <location>
        <begin position="25"/>
        <end position="423"/>
    </location>
</feature>
<name>A0ABN2NI06_9MICO</name>
<feature type="compositionally biased region" description="Low complexity" evidence="1">
    <location>
        <begin position="30"/>
        <end position="46"/>
    </location>
</feature>